<name>A0A2M6WVA9_9BACT</name>
<sequence>MEKNQQKLLLLLMGGLIMALSRNPRQYFRILKVIGKGYAEIEQQALKNEIVALYKSKMIEQKENSDGSLTIILTENGKRKALTYQIDEMKIKKVQK</sequence>
<gene>
    <name evidence="1" type="ORF">COT82_01360</name>
</gene>
<reference evidence="2" key="1">
    <citation type="submission" date="2017-09" db="EMBL/GenBank/DDBJ databases">
        <title>Depth-based differentiation of microbial function through sediment-hosted aquifers and enrichment of novel symbionts in the deep terrestrial subsurface.</title>
        <authorList>
            <person name="Probst A.J."/>
            <person name="Ladd B."/>
            <person name="Jarett J.K."/>
            <person name="Geller-Mcgrath D.E."/>
            <person name="Sieber C.M.K."/>
            <person name="Emerson J.B."/>
            <person name="Anantharaman K."/>
            <person name="Thomas B.C."/>
            <person name="Malmstrom R."/>
            <person name="Stieglmeier M."/>
            <person name="Klingl A."/>
            <person name="Woyke T."/>
            <person name="Ryan C.M."/>
            <person name="Banfield J.F."/>
        </authorList>
    </citation>
    <scope>NUCLEOTIDE SEQUENCE [LARGE SCALE GENOMIC DNA]</scope>
</reference>
<dbReference type="EMBL" id="PFAA01000029">
    <property type="protein sequence ID" value="PIT96753.1"/>
    <property type="molecule type" value="Genomic_DNA"/>
</dbReference>
<dbReference type="Proteomes" id="UP000230481">
    <property type="component" value="Unassembled WGS sequence"/>
</dbReference>
<accession>A0A2M6WVA9</accession>
<dbReference type="AlphaFoldDB" id="A0A2M6WVA9"/>
<evidence type="ECO:0000313" key="2">
    <source>
        <dbReference type="Proteomes" id="UP000230481"/>
    </source>
</evidence>
<comment type="caution">
    <text evidence="1">The sequence shown here is derived from an EMBL/GenBank/DDBJ whole genome shotgun (WGS) entry which is preliminary data.</text>
</comment>
<proteinExistence type="predicted"/>
<protein>
    <submittedName>
        <fullName evidence="1">Uncharacterized protein</fullName>
    </submittedName>
</protein>
<evidence type="ECO:0000313" key="1">
    <source>
        <dbReference type="EMBL" id="PIT96753.1"/>
    </source>
</evidence>
<organism evidence="1 2">
    <name type="scientific">Candidatus Campbellbacteria bacterium CG10_big_fil_rev_8_21_14_0_10_35_52</name>
    <dbReference type="NCBI Taxonomy" id="1974527"/>
    <lineage>
        <taxon>Bacteria</taxon>
        <taxon>Candidatus Campbelliibacteriota</taxon>
    </lineage>
</organism>